<gene>
    <name evidence="2" type="ORF">TCM_042399</name>
</gene>
<evidence type="ECO:0000256" key="1">
    <source>
        <dbReference type="SAM" id="MobiDB-lite"/>
    </source>
</evidence>
<dbReference type="Proteomes" id="UP000026915">
    <property type="component" value="Chromosome 10"/>
</dbReference>
<evidence type="ECO:0000313" key="3">
    <source>
        <dbReference type="Proteomes" id="UP000026915"/>
    </source>
</evidence>
<sequence>MRIKSFELLSLYIERKEDLACERIDENFYRFASELPTKPLVLDENKANLNDEALGAHRSRKKRGNTAYHQIPRQEMIYCFKDARGLMGMARDDFMVGKTHKEKRMMKRTGPRASSFCA</sequence>
<protein>
    <submittedName>
        <fullName evidence="2">Uncharacterized protein</fullName>
    </submittedName>
</protein>
<organism evidence="2 3">
    <name type="scientific">Theobroma cacao</name>
    <name type="common">Cacao</name>
    <name type="synonym">Cocoa</name>
    <dbReference type="NCBI Taxonomy" id="3641"/>
    <lineage>
        <taxon>Eukaryota</taxon>
        <taxon>Viridiplantae</taxon>
        <taxon>Streptophyta</taxon>
        <taxon>Embryophyta</taxon>
        <taxon>Tracheophyta</taxon>
        <taxon>Spermatophyta</taxon>
        <taxon>Magnoliopsida</taxon>
        <taxon>eudicotyledons</taxon>
        <taxon>Gunneridae</taxon>
        <taxon>Pentapetalae</taxon>
        <taxon>rosids</taxon>
        <taxon>malvids</taxon>
        <taxon>Malvales</taxon>
        <taxon>Malvaceae</taxon>
        <taxon>Byttnerioideae</taxon>
        <taxon>Theobroma</taxon>
    </lineage>
</organism>
<feature type="region of interest" description="Disordered" evidence="1">
    <location>
        <begin position="99"/>
        <end position="118"/>
    </location>
</feature>
<proteinExistence type="predicted"/>
<evidence type="ECO:0000313" key="2">
    <source>
        <dbReference type="EMBL" id="EOY17620.1"/>
    </source>
</evidence>
<dbReference type="Gramene" id="EOY17620">
    <property type="protein sequence ID" value="EOY17620"/>
    <property type="gene ID" value="TCM_042399"/>
</dbReference>
<dbReference type="InParanoid" id="A0A061FJV3"/>
<reference evidence="2 3" key="1">
    <citation type="journal article" date="2013" name="Genome Biol.">
        <title>The genome sequence of the most widely cultivated cacao type and its use to identify candidate genes regulating pod color.</title>
        <authorList>
            <person name="Motamayor J.C."/>
            <person name="Mockaitis K."/>
            <person name="Schmutz J."/>
            <person name="Haiminen N."/>
            <person name="Iii D.L."/>
            <person name="Cornejo O."/>
            <person name="Findley S.D."/>
            <person name="Zheng P."/>
            <person name="Utro F."/>
            <person name="Royaert S."/>
            <person name="Saski C."/>
            <person name="Jenkins J."/>
            <person name="Podicheti R."/>
            <person name="Zhao M."/>
            <person name="Scheffler B.E."/>
            <person name="Stack J.C."/>
            <person name="Feltus F.A."/>
            <person name="Mustiga G.M."/>
            <person name="Amores F."/>
            <person name="Phillips W."/>
            <person name="Marelli J.P."/>
            <person name="May G.D."/>
            <person name="Shapiro H."/>
            <person name="Ma J."/>
            <person name="Bustamante C.D."/>
            <person name="Schnell R.J."/>
            <person name="Main D."/>
            <person name="Gilbert D."/>
            <person name="Parida L."/>
            <person name="Kuhn D.N."/>
        </authorList>
    </citation>
    <scope>NUCLEOTIDE SEQUENCE [LARGE SCALE GENOMIC DNA]</scope>
    <source>
        <strain evidence="3">cv. Matina 1-6</strain>
    </source>
</reference>
<accession>A0A061FJV3</accession>
<dbReference type="AlphaFoldDB" id="A0A061FJV3"/>
<dbReference type="HOGENOM" id="CLU_2077342_0_0_1"/>
<dbReference type="EMBL" id="CM001888">
    <property type="protein sequence ID" value="EOY17620.1"/>
    <property type="molecule type" value="Genomic_DNA"/>
</dbReference>
<name>A0A061FJV3_THECC</name>
<keyword evidence="3" id="KW-1185">Reference proteome</keyword>
<feature type="compositionally biased region" description="Basic residues" evidence="1">
    <location>
        <begin position="99"/>
        <end position="110"/>
    </location>
</feature>